<reference evidence="2 3" key="1">
    <citation type="journal article" date="2014" name="PLoS Genet.">
        <title>Analysis of the Phlebiopsis gigantea genome, transcriptome and secretome provides insight into its pioneer colonization strategies of wood.</title>
        <authorList>
            <person name="Hori C."/>
            <person name="Ishida T."/>
            <person name="Igarashi K."/>
            <person name="Samejima M."/>
            <person name="Suzuki H."/>
            <person name="Master E."/>
            <person name="Ferreira P."/>
            <person name="Ruiz-Duenas F.J."/>
            <person name="Held B."/>
            <person name="Canessa P."/>
            <person name="Larrondo L.F."/>
            <person name="Schmoll M."/>
            <person name="Druzhinina I.S."/>
            <person name="Kubicek C.P."/>
            <person name="Gaskell J.A."/>
            <person name="Kersten P."/>
            <person name="St John F."/>
            <person name="Glasner J."/>
            <person name="Sabat G."/>
            <person name="Splinter BonDurant S."/>
            <person name="Syed K."/>
            <person name="Yadav J."/>
            <person name="Mgbeahuruike A.C."/>
            <person name="Kovalchuk A."/>
            <person name="Asiegbu F.O."/>
            <person name="Lackner G."/>
            <person name="Hoffmeister D."/>
            <person name="Rencoret J."/>
            <person name="Gutierrez A."/>
            <person name="Sun H."/>
            <person name="Lindquist E."/>
            <person name="Barry K."/>
            <person name="Riley R."/>
            <person name="Grigoriev I.V."/>
            <person name="Henrissat B."/>
            <person name="Kues U."/>
            <person name="Berka R.M."/>
            <person name="Martinez A.T."/>
            <person name="Covert S.F."/>
            <person name="Blanchette R.A."/>
            <person name="Cullen D."/>
        </authorList>
    </citation>
    <scope>NUCLEOTIDE SEQUENCE [LARGE SCALE GENOMIC DNA]</scope>
    <source>
        <strain evidence="2 3">11061_1 CR5-6</strain>
    </source>
</reference>
<protein>
    <submittedName>
        <fullName evidence="2">Uncharacterized protein</fullName>
    </submittedName>
</protein>
<dbReference type="EMBL" id="KN840763">
    <property type="protein sequence ID" value="KIP01594.1"/>
    <property type="molecule type" value="Genomic_DNA"/>
</dbReference>
<name>A0A0C3NAR8_PHLG1</name>
<feature type="compositionally biased region" description="Acidic residues" evidence="1">
    <location>
        <begin position="332"/>
        <end position="344"/>
    </location>
</feature>
<feature type="compositionally biased region" description="Basic and acidic residues" evidence="1">
    <location>
        <begin position="50"/>
        <end position="64"/>
    </location>
</feature>
<dbReference type="HOGENOM" id="CLU_408314_0_0_1"/>
<accession>A0A0C3NAR8</accession>
<keyword evidence="3" id="KW-1185">Reference proteome</keyword>
<feature type="compositionally biased region" description="Acidic residues" evidence="1">
    <location>
        <begin position="405"/>
        <end position="439"/>
    </location>
</feature>
<sequence>MSVHEVQDPRPDGHNEKTDTGPQKECPFDGNVVPQDVDENPNSDDADEDHDGRALDTASSHDESEVAVDDIEDKSSGHERDGGDPASGRNGDSCDNGSHKEGIPIGEENGGDGEDGDAVGTHVHDGDAIANDNSATVSNGEKDIVDVPNDEEPNKDTQSTATRSNDEENSGENQDDDGLREHAHNSADDVANDTSAVVGDSKKDDKDVFDVGESNEGTNPPAAENNDEEPGNHPPNNPVISSKVMPLVPHLRHPSLVPVLVIRKLAQDESDFEDKKELGNHPPSNKPKNVMPLVPHLRHPSLVPGLVIPPVYNKSEAEEEEAEQKEAKKEEAEEEEEGIEDMYTEPEYPQSLAEETKLDSDIEGSVVTKGGGGTSGYTSDYEDEPTADEVAATGGAVARHHWVTEGEDSYNADDERPETENIEEDEEQQVESDGPENEDEKTSSSGETDSQLLMVAGSGFNTATINTREAIPPRIEASGHYYGIFRVRDRTSMVPQGPLFHSQEASAPAPSRFTPPSTMPGRHFPTIGQMSPQSPRPYPFTFAYPAPSMETSTQDFRPRRETTSAPAPPRFALPPANSVGRSPAYFTANQAAPLSPLPYPFTFVYRLPSVEERTREVGPRHRVADVPAPASVVGPSRPYSTSLPQSQAYPFEFRYPPPTGMYQTARRSAGSRD</sequence>
<feature type="region of interest" description="Disordered" evidence="1">
    <location>
        <begin position="549"/>
        <end position="573"/>
    </location>
</feature>
<dbReference type="STRING" id="745531.A0A0C3NAR8"/>
<gene>
    <name evidence="2" type="ORF">PHLGIDRAFT_123220</name>
</gene>
<evidence type="ECO:0000313" key="3">
    <source>
        <dbReference type="Proteomes" id="UP000053257"/>
    </source>
</evidence>
<feature type="compositionally biased region" description="Basic and acidic residues" evidence="1">
    <location>
        <begin position="73"/>
        <end position="83"/>
    </location>
</feature>
<organism evidence="2 3">
    <name type="scientific">Phlebiopsis gigantea (strain 11061_1 CR5-6)</name>
    <name type="common">White-rot fungus</name>
    <name type="synonym">Peniophora gigantea</name>
    <dbReference type="NCBI Taxonomy" id="745531"/>
    <lineage>
        <taxon>Eukaryota</taxon>
        <taxon>Fungi</taxon>
        <taxon>Dikarya</taxon>
        <taxon>Basidiomycota</taxon>
        <taxon>Agaricomycotina</taxon>
        <taxon>Agaricomycetes</taxon>
        <taxon>Polyporales</taxon>
        <taxon>Phanerochaetaceae</taxon>
        <taxon>Phlebiopsis</taxon>
    </lineage>
</organism>
<feature type="compositionally biased region" description="Acidic residues" evidence="1">
    <location>
        <begin position="36"/>
        <end position="49"/>
    </location>
</feature>
<evidence type="ECO:0000256" key="1">
    <source>
        <dbReference type="SAM" id="MobiDB-lite"/>
    </source>
</evidence>
<feature type="compositionally biased region" description="Basic and acidic residues" evidence="1">
    <location>
        <begin position="200"/>
        <end position="209"/>
    </location>
</feature>
<proteinExistence type="predicted"/>
<feature type="compositionally biased region" description="Acidic residues" evidence="1">
    <location>
        <begin position="167"/>
        <end position="176"/>
    </location>
</feature>
<evidence type="ECO:0000313" key="2">
    <source>
        <dbReference type="EMBL" id="KIP01594.1"/>
    </source>
</evidence>
<feature type="region of interest" description="Disordered" evidence="1">
    <location>
        <begin position="1"/>
        <end position="246"/>
    </location>
</feature>
<feature type="region of interest" description="Disordered" evidence="1">
    <location>
        <begin position="616"/>
        <end position="673"/>
    </location>
</feature>
<dbReference type="AlphaFoldDB" id="A0A0C3NAR8"/>
<feature type="compositionally biased region" description="Polar residues" evidence="1">
    <location>
        <begin position="638"/>
        <end position="648"/>
    </location>
</feature>
<feature type="compositionally biased region" description="Basic and acidic residues" evidence="1">
    <location>
        <begin position="1"/>
        <end position="19"/>
    </location>
</feature>
<dbReference type="Proteomes" id="UP000053257">
    <property type="component" value="Unassembled WGS sequence"/>
</dbReference>
<feature type="compositionally biased region" description="Basic and acidic residues" evidence="1">
    <location>
        <begin position="177"/>
        <end position="187"/>
    </location>
</feature>
<feature type="region of interest" description="Disordered" evidence="1">
    <location>
        <begin position="269"/>
        <end position="456"/>
    </location>
</feature>